<organism evidence="2 3">
    <name type="scientific">Flavisolibacter ginsenosidimutans</name>
    <dbReference type="NCBI Taxonomy" id="661481"/>
    <lineage>
        <taxon>Bacteria</taxon>
        <taxon>Pseudomonadati</taxon>
        <taxon>Bacteroidota</taxon>
        <taxon>Chitinophagia</taxon>
        <taxon>Chitinophagales</taxon>
        <taxon>Chitinophagaceae</taxon>
        <taxon>Flavisolibacter</taxon>
    </lineage>
</organism>
<evidence type="ECO:0000313" key="3">
    <source>
        <dbReference type="Proteomes" id="UP000321204"/>
    </source>
</evidence>
<dbReference type="KEGG" id="fgg:FSB75_11145"/>
<dbReference type="SUPFAM" id="SSF56300">
    <property type="entry name" value="Metallo-dependent phosphatases"/>
    <property type="match status" value="1"/>
</dbReference>
<gene>
    <name evidence="2" type="ORF">FSB75_11145</name>
</gene>
<dbReference type="RefSeq" id="WP_146787103.1">
    <property type="nucleotide sequence ID" value="NZ_BAABIO010000001.1"/>
</dbReference>
<protein>
    <submittedName>
        <fullName evidence="2">Metallophosphoesterase</fullName>
    </submittedName>
</protein>
<dbReference type="PANTHER" id="PTHR43143">
    <property type="entry name" value="METALLOPHOSPHOESTERASE, CALCINEURIN SUPERFAMILY"/>
    <property type="match status" value="1"/>
</dbReference>
<dbReference type="PANTHER" id="PTHR43143:SF1">
    <property type="entry name" value="SERINE_THREONINE-PROTEIN PHOSPHATASE CPPED1"/>
    <property type="match status" value="1"/>
</dbReference>
<dbReference type="EMBL" id="CP042433">
    <property type="protein sequence ID" value="QEC56424.1"/>
    <property type="molecule type" value="Genomic_DNA"/>
</dbReference>
<dbReference type="InterPro" id="IPR004843">
    <property type="entry name" value="Calcineurin-like_PHP"/>
</dbReference>
<reference evidence="2 3" key="1">
    <citation type="journal article" date="2015" name="Int. J. Syst. Evol. Microbiol.">
        <title>Flavisolibacter ginsenosidimutans sp. nov., with ginsenoside-converting activity isolated from soil used for cultivating ginseng.</title>
        <authorList>
            <person name="Zhao Y."/>
            <person name="Liu Q."/>
            <person name="Kang M.S."/>
            <person name="Jin F."/>
            <person name="Yu H."/>
            <person name="Im W.T."/>
        </authorList>
    </citation>
    <scope>NUCLEOTIDE SEQUENCE [LARGE SCALE GENOMIC DNA]</scope>
    <source>
        <strain evidence="2 3">Gsoil 636</strain>
    </source>
</reference>
<dbReference type="Proteomes" id="UP000321204">
    <property type="component" value="Chromosome"/>
</dbReference>
<dbReference type="InterPro" id="IPR051918">
    <property type="entry name" value="STPP_CPPED1"/>
</dbReference>
<dbReference type="OrthoDB" id="9809781at2"/>
<feature type="domain" description="Calcineurin-like phosphoesterase" evidence="1">
    <location>
        <begin position="75"/>
        <end position="301"/>
    </location>
</feature>
<sequence>MARKEPLRFAHPFFTTLPVEERPVVPGVGRRMTDFIATKLEKIPDPQRDPTMTLNEIIGQAGAKQIEASGSISFHAVGDTGHENGFDEEAVADAMAADYNAAHPEKSPAFLFHLGDVIYYDNTDRGYHAQFYVPYRKYPGKIIAIPGNHDGELFKFDGTSTGQKTTLEAFQKNFCQPKPGVPPAAGTIFREMVSQPGVYWLLNAPFVDIIGLYTNVAENPGFIEAPQIGQKQYDWLVKTLGAIKKLRDRGQRKALFIAVHHPPFSNGSHSGSTQMLADIDKACTQSGVMPDVVLAAHAHSYQRFTRTVNFKGRQMKIPFLVVGSGGRGLQPVSPATGQHVGDHSYDKSLMGFGYLTATVTATQVVLIFTQVQGATKAPFDKITVDLATNLVH</sequence>
<proteinExistence type="predicted"/>
<dbReference type="Pfam" id="PF00149">
    <property type="entry name" value="Metallophos"/>
    <property type="match status" value="1"/>
</dbReference>
<dbReference type="GO" id="GO:0016787">
    <property type="term" value="F:hydrolase activity"/>
    <property type="evidence" value="ECO:0007669"/>
    <property type="project" value="InterPro"/>
</dbReference>
<evidence type="ECO:0000259" key="1">
    <source>
        <dbReference type="Pfam" id="PF00149"/>
    </source>
</evidence>
<evidence type="ECO:0000313" key="2">
    <source>
        <dbReference type="EMBL" id="QEC56424.1"/>
    </source>
</evidence>
<dbReference type="InterPro" id="IPR029052">
    <property type="entry name" value="Metallo-depent_PP-like"/>
</dbReference>
<keyword evidence="3" id="KW-1185">Reference proteome</keyword>
<dbReference type="Gene3D" id="3.60.21.10">
    <property type="match status" value="1"/>
</dbReference>
<name>A0A5B8UIC9_9BACT</name>
<accession>A0A5B8UIC9</accession>
<dbReference type="AlphaFoldDB" id="A0A5B8UIC9"/>